<dbReference type="RefSeq" id="WP_285232848.1">
    <property type="nucleotide sequence ID" value="NZ_CP116346.1"/>
</dbReference>
<comment type="subcellular location">
    <subcellularLocation>
        <location evidence="1">Membrane</location>
    </subcellularLocation>
</comment>
<accession>A0AA95NGI9</accession>
<keyword evidence="7" id="KW-1185">Reference proteome</keyword>
<dbReference type="PANTHER" id="PTHR35371:SF1">
    <property type="entry name" value="BLR7753 PROTEIN"/>
    <property type="match status" value="1"/>
</dbReference>
<dbReference type="EMBL" id="CP116346">
    <property type="protein sequence ID" value="WIT11763.1"/>
    <property type="molecule type" value="Genomic_DNA"/>
</dbReference>
<evidence type="ECO:0000256" key="1">
    <source>
        <dbReference type="ARBA" id="ARBA00004370"/>
    </source>
</evidence>
<dbReference type="Gene3D" id="1.20.120.550">
    <property type="entry name" value="Membrane associated eicosanoid/glutathione metabolism-like domain"/>
    <property type="match status" value="1"/>
</dbReference>
<dbReference type="AlphaFoldDB" id="A0AA95NGI9"/>
<dbReference type="Proteomes" id="UP001177769">
    <property type="component" value="Chromosome"/>
</dbReference>
<dbReference type="PANTHER" id="PTHR35371">
    <property type="entry name" value="INNER MEMBRANE PROTEIN"/>
    <property type="match status" value="1"/>
</dbReference>
<dbReference type="InterPro" id="IPR001129">
    <property type="entry name" value="Membr-assoc_MAPEG"/>
</dbReference>
<dbReference type="SUPFAM" id="SSF161084">
    <property type="entry name" value="MAPEG domain-like"/>
    <property type="match status" value="1"/>
</dbReference>
<reference evidence="6" key="1">
    <citation type="submission" date="2023-01" db="EMBL/GenBank/DDBJ databases">
        <title>Whole genome sequence of Paucibacter sp. S2-9 isolated from pond sediment.</title>
        <authorList>
            <person name="Jung J.Y."/>
        </authorList>
    </citation>
    <scope>NUCLEOTIDE SEQUENCE</scope>
    <source>
        <strain evidence="6">S2-9</strain>
    </source>
</reference>
<protein>
    <submittedName>
        <fullName evidence="6">MAPEG family protein</fullName>
    </submittedName>
</protein>
<organism evidence="6 7">
    <name type="scientific">Paucibacter sediminis</name>
    <dbReference type="NCBI Taxonomy" id="3019553"/>
    <lineage>
        <taxon>Bacteria</taxon>
        <taxon>Pseudomonadati</taxon>
        <taxon>Pseudomonadota</taxon>
        <taxon>Betaproteobacteria</taxon>
        <taxon>Burkholderiales</taxon>
        <taxon>Sphaerotilaceae</taxon>
        <taxon>Roseateles</taxon>
    </lineage>
</organism>
<evidence type="ECO:0000313" key="6">
    <source>
        <dbReference type="EMBL" id="WIT11763.1"/>
    </source>
</evidence>
<dbReference type="KEGG" id="pais:PFX98_23235"/>
<feature type="transmembrane region" description="Helical" evidence="5">
    <location>
        <begin position="113"/>
        <end position="131"/>
    </location>
</feature>
<proteinExistence type="predicted"/>
<dbReference type="InterPro" id="IPR023352">
    <property type="entry name" value="MAPEG-like_dom_sf"/>
</dbReference>
<gene>
    <name evidence="6" type="ORF">PFX98_23235</name>
</gene>
<keyword evidence="2 5" id="KW-0812">Transmembrane</keyword>
<dbReference type="Pfam" id="PF01124">
    <property type="entry name" value="MAPEG"/>
    <property type="match status" value="1"/>
</dbReference>
<evidence type="ECO:0000313" key="7">
    <source>
        <dbReference type="Proteomes" id="UP001177769"/>
    </source>
</evidence>
<evidence type="ECO:0000256" key="4">
    <source>
        <dbReference type="ARBA" id="ARBA00023136"/>
    </source>
</evidence>
<evidence type="ECO:0000256" key="5">
    <source>
        <dbReference type="SAM" id="Phobius"/>
    </source>
</evidence>
<evidence type="ECO:0000256" key="2">
    <source>
        <dbReference type="ARBA" id="ARBA00022692"/>
    </source>
</evidence>
<dbReference type="GO" id="GO:0016020">
    <property type="term" value="C:membrane"/>
    <property type="evidence" value="ECO:0007669"/>
    <property type="project" value="UniProtKB-SubCell"/>
</dbReference>
<sequence>MTFANYCIIIAALLPIVCAGIAKSPGIGKRRSAGGYDNHQPRAWLAQLTGRQARANAAQSNSFEALPLFIAGVLAAQQMHAPQERVDLLALGFIAARVVYIALYVSDKASARSITWFVGMGFSIALFFSGAA</sequence>
<feature type="transmembrane region" description="Helical" evidence="5">
    <location>
        <begin position="88"/>
        <end position="106"/>
    </location>
</feature>
<name>A0AA95NGI9_9BURK</name>
<evidence type="ECO:0000256" key="3">
    <source>
        <dbReference type="ARBA" id="ARBA00022989"/>
    </source>
</evidence>
<keyword evidence="3 5" id="KW-1133">Transmembrane helix</keyword>
<keyword evidence="4 5" id="KW-0472">Membrane</keyword>